<dbReference type="Proteomes" id="UP000325081">
    <property type="component" value="Unassembled WGS sequence"/>
</dbReference>
<sequence length="498" mass="56519">MVDKKKGACLMLYPHNLFMLAAYPNWLDRINRRSKIISSLLRDLQSYDEISEPPDDVCGESNAFSEPPNTVVSPEFDVTSDSENLIDELPDDILISILSRLSLKQAAVTTILSRRWVKLWTLTRRLVFEGPKKFKNVNSESVEAKRQNFISWVNNTLLSHQGTTLDEFTVCFDLDGGTCVPDIDRWIIFALEKRSRCLCLEFDILSSKYTLTTRFLTSQAICFLEVVRLSSLQVSEEAVEHILSACPLLRLLRLEDSESLARLRISSPVPNLKILEIMECPLEYIEISSATSLLSFSYSGQRPKGTITNVPNLVEASIGGDCAEFVVDNSCHFSGFLSGMETLELDLEFKRFKSFPELPSMKNLKRLELHLCGYFVESLLFCADILETSCLLQRLTLKVSWPSHYEVYKRERVEEMEAEPEHEHLKVIEFVGFQGGVVEVELLLCLMDRAVSLKSLIIHPSFNLCYTRIHCDKATAVAKQLKTRLPPGAELVILDVES</sequence>
<dbReference type="AlphaFoldDB" id="A0A5A7R7S1"/>
<feature type="domain" description="F-box" evidence="1">
    <location>
        <begin position="86"/>
        <end position="121"/>
    </location>
</feature>
<dbReference type="PANTHER" id="PTHR34145">
    <property type="entry name" value="OS02G0105600 PROTEIN"/>
    <property type="match status" value="1"/>
</dbReference>
<dbReference type="InterPro" id="IPR036047">
    <property type="entry name" value="F-box-like_dom_sf"/>
</dbReference>
<name>A0A5A7R7S1_STRAF</name>
<organism evidence="3 4">
    <name type="scientific">Striga asiatica</name>
    <name type="common">Asiatic witchweed</name>
    <name type="synonym">Buchnera asiatica</name>
    <dbReference type="NCBI Taxonomy" id="4170"/>
    <lineage>
        <taxon>Eukaryota</taxon>
        <taxon>Viridiplantae</taxon>
        <taxon>Streptophyta</taxon>
        <taxon>Embryophyta</taxon>
        <taxon>Tracheophyta</taxon>
        <taxon>Spermatophyta</taxon>
        <taxon>Magnoliopsida</taxon>
        <taxon>eudicotyledons</taxon>
        <taxon>Gunneridae</taxon>
        <taxon>Pentapetalae</taxon>
        <taxon>asterids</taxon>
        <taxon>lamiids</taxon>
        <taxon>Lamiales</taxon>
        <taxon>Orobanchaceae</taxon>
        <taxon>Buchnereae</taxon>
        <taxon>Striga</taxon>
    </lineage>
</organism>
<feature type="domain" description="At1g61320/AtMIF1 LRR" evidence="2">
    <location>
        <begin position="224"/>
        <end position="461"/>
    </location>
</feature>
<evidence type="ECO:0000259" key="2">
    <source>
        <dbReference type="Pfam" id="PF23622"/>
    </source>
</evidence>
<evidence type="ECO:0000259" key="1">
    <source>
        <dbReference type="Pfam" id="PF00646"/>
    </source>
</evidence>
<reference evidence="4" key="1">
    <citation type="journal article" date="2019" name="Curr. Biol.">
        <title>Genome Sequence of Striga asiatica Provides Insight into the Evolution of Plant Parasitism.</title>
        <authorList>
            <person name="Yoshida S."/>
            <person name="Kim S."/>
            <person name="Wafula E.K."/>
            <person name="Tanskanen J."/>
            <person name="Kim Y.M."/>
            <person name="Honaas L."/>
            <person name="Yang Z."/>
            <person name="Spallek T."/>
            <person name="Conn C.E."/>
            <person name="Ichihashi Y."/>
            <person name="Cheong K."/>
            <person name="Cui S."/>
            <person name="Der J.P."/>
            <person name="Gundlach H."/>
            <person name="Jiao Y."/>
            <person name="Hori C."/>
            <person name="Ishida J.K."/>
            <person name="Kasahara H."/>
            <person name="Kiba T."/>
            <person name="Kim M.S."/>
            <person name="Koo N."/>
            <person name="Laohavisit A."/>
            <person name="Lee Y.H."/>
            <person name="Lumba S."/>
            <person name="McCourt P."/>
            <person name="Mortimer J.C."/>
            <person name="Mutuku J.M."/>
            <person name="Nomura T."/>
            <person name="Sasaki-Sekimoto Y."/>
            <person name="Seto Y."/>
            <person name="Wang Y."/>
            <person name="Wakatake T."/>
            <person name="Sakakibara H."/>
            <person name="Demura T."/>
            <person name="Yamaguchi S."/>
            <person name="Yoneyama K."/>
            <person name="Manabe R.I."/>
            <person name="Nelson D.C."/>
            <person name="Schulman A.H."/>
            <person name="Timko M.P."/>
            <person name="dePamphilis C.W."/>
            <person name="Choi D."/>
            <person name="Shirasu K."/>
        </authorList>
    </citation>
    <scope>NUCLEOTIDE SEQUENCE [LARGE SCALE GENOMIC DNA]</scope>
    <source>
        <strain evidence="4">cv. UVA1</strain>
    </source>
</reference>
<dbReference type="InterPro" id="IPR053772">
    <property type="entry name" value="At1g61320/At1g61330-like"/>
</dbReference>
<protein>
    <submittedName>
        <fullName evidence="3">F-box family-6</fullName>
    </submittedName>
</protein>
<dbReference type="Gene3D" id="3.80.10.10">
    <property type="entry name" value="Ribonuclease Inhibitor"/>
    <property type="match status" value="1"/>
</dbReference>
<accession>A0A5A7R7S1</accession>
<proteinExistence type="predicted"/>
<dbReference type="InterPro" id="IPR001810">
    <property type="entry name" value="F-box_dom"/>
</dbReference>
<dbReference type="InterPro" id="IPR032675">
    <property type="entry name" value="LRR_dom_sf"/>
</dbReference>
<evidence type="ECO:0000313" key="4">
    <source>
        <dbReference type="Proteomes" id="UP000325081"/>
    </source>
</evidence>
<dbReference type="PANTHER" id="PTHR34145:SF68">
    <property type="entry name" value="FBD DOMAIN-CONTAINING PROTEIN"/>
    <property type="match status" value="1"/>
</dbReference>
<evidence type="ECO:0000313" key="3">
    <source>
        <dbReference type="EMBL" id="GER52321.1"/>
    </source>
</evidence>
<dbReference type="OrthoDB" id="613853at2759"/>
<keyword evidence="4" id="KW-1185">Reference proteome</keyword>
<dbReference type="Pfam" id="PF00646">
    <property type="entry name" value="F-box"/>
    <property type="match status" value="1"/>
</dbReference>
<dbReference type="InterPro" id="IPR055357">
    <property type="entry name" value="LRR_At1g61320_AtMIF1"/>
</dbReference>
<dbReference type="EMBL" id="BKCP01010292">
    <property type="protein sequence ID" value="GER52321.1"/>
    <property type="molecule type" value="Genomic_DNA"/>
</dbReference>
<dbReference type="SUPFAM" id="SSF81383">
    <property type="entry name" value="F-box domain"/>
    <property type="match status" value="1"/>
</dbReference>
<dbReference type="SUPFAM" id="SSF52047">
    <property type="entry name" value="RNI-like"/>
    <property type="match status" value="1"/>
</dbReference>
<dbReference type="Pfam" id="PF23622">
    <property type="entry name" value="LRR_At1g61320_AtMIF1"/>
    <property type="match status" value="1"/>
</dbReference>
<gene>
    <name evidence="3" type="ORF">STAS_29772</name>
</gene>
<comment type="caution">
    <text evidence="3">The sequence shown here is derived from an EMBL/GenBank/DDBJ whole genome shotgun (WGS) entry which is preliminary data.</text>
</comment>